<proteinExistence type="predicted"/>
<dbReference type="EMBL" id="BARW01019763">
    <property type="protein sequence ID" value="GAI99137.1"/>
    <property type="molecule type" value="Genomic_DNA"/>
</dbReference>
<protein>
    <submittedName>
        <fullName evidence="1">Uncharacterized protein</fullName>
    </submittedName>
</protein>
<comment type="caution">
    <text evidence="1">The sequence shown here is derived from an EMBL/GenBank/DDBJ whole genome shotgun (WGS) entry which is preliminary data.</text>
</comment>
<name>X1T1E3_9ZZZZ</name>
<feature type="non-terminal residue" evidence="1">
    <location>
        <position position="1"/>
    </location>
</feature>
<evidence type="ECO:0000313" key="1">
    <source>
        <dbReference type="EMBL" id="GAI99137.1"/>
    </source>
</evidence>
<accession>X1T1E3</accession>
<gene>
    <name evidence="1" type="ORF">S12H4_33525</name>
</gene>
<dbReference type="AlphaFoldDB" id="X1T1E3"/>
<sequence length="274" mass="29714">PVAVGGAVCEDGGVQTDETAEANNAVANDMRLVPWEVNQCKSYNADTPAYTDEKADINNAIVDDVALPPLQVTAAGDVIYFGSDSIFERIRLNVSTAGVYSDITISWEYWDDVAVGWEALEVTDNTNSFKNAGVNEITFTPPANWGKTTVDGVNVYWVRAVTSFGASPAITTAPLGAQAWLPKTGDAYYFGMTNPWDWLSLNIGTPGSGTWTVTWEYYDGADWVSLPDTHDTSNGFRNGNYRSIAFSRPGDWGVASVGGIANKYWIRAKISAYT</sequence>
<feature type="non-terminal residue" evidence="1">
    <location>
        <position position="274"/>
    </location>
</feature>
<organism evidence="1">
    <name type="scientific">marine sediment metagenome</name>
    <dbReference type="NCBI Taxonomy" id="412755"/>
    <lineage>
        <taxon>unclassified sequences</taxon>
        <taxon>metagenomes</taxon>
        <taxon>ecological metagenomes</taxon>
    </lineage>
</organism>
<reference evidence="1" key="1">
    <citation type="journal article" date="2014" name="Front. Microbiol.">
        <title>High frequency of phylogenetically diverse reductive dehalogenase-homologous genes in deep subseafloor sedimentary metagenomes.</title>
        <authorList>
            <person name="Kawai M."/>
            <person name="Futagami T."/>
            <person name="Toyoda A."/>
            <person name="Takaki Y."/>
            <person name="Nishi S."/>
            <person name="Hori S."/>
            <person name="Arai W."/>
            <person name="Tsubouchi T."/>
            <person name="Morono Y."/>
            <person name="Uchiyama I."/>
            <person name="Ito T."/>
            <person name="Fujiyama A."/>
            <person name="Inagaki F."/>
            <person name="Takami H."/>
        </authorList>
    </citation>
    <scope>NUCLEOTIDE SEQUENCE</scope>
    <source>
        <strain evidence="1">Expedition CK06-06</strain>
    </source>
</reference>